<protein>
    <recommendedName>
        <fullName evidence="3">ABC transporter domain-containing protein</fullName>
    </recommendedName>
</protein>
<evidence type="ECO:0000313" key="1">
    <source>
        <dbReference type="EMBL" id="OJZ79893.1"/>
    </source>
</evidence>
<name>A0A1M3SZG9_ASPLC</name>
<evidence type="ECO:0008006" key="3">
    <source>
        <dbReference type="Google" id="ProtNLM"/>
    </source>
</evidence>
<reference evidence="2" key="1">
    <citation type="journal article" date="2017" name="Genome Biol.">
        <title>Comparative genomics reveals high biological diversity and specific adaptations in the industrially and medically important fungal genus Aspergillus.</title>
        <authorList>
            <person name="de Vries R.P."/>
            <person name="Riley R."/>
            <person name="Wiebenga A."/>
            <person name="Aguilar-Osorio G."/>
            <person name="Amillis S."/>
            <person name="Uchima C.A."/>
            <person name="Anderluh G."/>
            <person name="Asadollahi M."/>
            <person name="Askin M."/>
            <person name="Barry K."/>
            <person name="Battaglia E."/>
            <person name="Bayram O."/>
            <person name="Benocci T."/>
            <person name="Braus-Stromeyer S.A."/>
            <person name="Caldana C."/>
            <person name="Canovas D."/>
            <person name="Cerqueira G.C."/>
            <person name="Chen F."/>
            <person name="Chen W."/>
            <person name="Choi C."/>
            <person name="Clum A."/>
            <person name="Dos Santos R.A."/>
            <person name="Damasio A.R."/>
            <person name="Diallinas G."/>
            <person name="Emri T."/>
            <person name="Fekete E."/>
            <person name="Flipphi M."/>
            <person name="Freyberg S."/>
            <person name="Gallo A."/>
            <person name="Gournas C."/>
            <person name="Habgood R."/>
            <person name="Hainaut M."/>
            <person name="Harispe M.L."/>
            <person name="Henrissat B."/>
            <person name="Hilden K.S."/>
            <person name="Hope R."/>
            <person name="Hossain A."/>
            <person name="Karabika E."/>
            <person name="Karaffa L."/>
            <person name="Karanyi Z."/>
            <person name="Krasevec N."/>
            <person name="Kuo A."/>
            <person name="Kusch H."/>
            <person name="LaButti K."/>
            <person name="Lagendijk E.L."/>
            <person name="Lapidus A."/>
            <person name="Levasseur A."/>
            <person name="Lindquist E."/>
            <person name="Lipzen A."/>
            <person name="Logrieco A.F."/>
            <person name="MacCabe A."/>
            <person name="Maekelae M.R."/>
            <person name="Malavazi I."/>
            <person name="Melin P."/>
            <person name="Meyer V."/>
            <person name="Mielnichuk N."/>
            <person name="Miskei M."/>
            <person name="Molnar A.P."/>
            <person name="Mule G."/>
            <person name="Ngan C.Y."/>
            <person name="Orejas M."/>
            <person name="Orosz E."/>
            <person name="Ouedraogo J.P."/>
            <person name="Overkamp K.M."/>
            <person name="Park H.-S."/>
            <person name="Perrone G."/>
            <person name="Piumi F."/>
            <person name="Punt P.J."/>
            <person name="Ram A.F."/>
            <person name="Ramon A."/>
            <person name="Rauscher S."/>
            <person name="Record E."/>
            <person name="Riano-Pachon D.M."/>
            <person name="Robert V."/>
            <person name="Roehrig J."/>
            <person name="Ruller R."/>
            <person name="Salamov A."/>
            <person name="Salih N.S."/>
            <person name="Samson R.A."/>
            <person name="Sandor E."/>
            <person name="Sanguinetti M."/>
            <person name="Schuetze T."/>
            <person name="Sepcic K."/>
            <person name="Shelest E."/>
            <person name="Sherlock G."/>
            <person name="Sophianopoulou V."/>
            <person name="Squina F.M."/>
            <person name="Sun H."/>
            <person name="Susca A."/>
            <person name="Todd R.B."/>
            <person name="Tsang A."/>
            <person name="Unkles S.E."/>
            <person name="van de Wiele N."/>
            <person name="van Rossen-Uffink D."/>
            <person name="Oliveira J.V."/>
            <person name="Vesth T.C."/>
            <person name="Visser J."/>
            <person name="Yu J.-H."/>
            <person name="Zhou M."/>
            <person name="Andersen M.R."/>
            <person name="Archer D.B."/>
            <person name="Baker S.E."/>
            <person name="Benoit I."/>
            <person name="Brakhage A.A."/>
            <person name="Braus G.H."/>
            <person name="Fischer R."/>
            <person name="Frisvad J.C."/>
            <person name="Goldman G.H."/>
            <person name="Houbraken J."/>
            <person name="Oakley B."/>
            <person name="Pocsi I."/>
            <person name="Scazzocchio C."/>
            <person name="Seiboth B."/>
            <person name="vanKuyk P.A."/>
            <person name="Wortman J."/>
            <person name="Dyer P.S."/>
            <person name="Grigoriev I.V."/>
        </authorList>
    </citation>
    <scope>NUCLEOTIDE SEQUENCE [LARGE SCALE GENOMIC DNA]</scope>
    <source>
        <strain evidence="2">CBS 106.47</strain>
    </source>
</reference>
<dbReference type="EMBL" id="KV878267">
    <property type="protein sequence ID" value="OJZ79893.1"/>
    <property type="molecule type" value="Genomic_DNA"/>
</dbReference>
<gene>
    <name evidence="1" type="ORF">ASPFODRAFT_518977</name>
</gene>
<organism evidence="1 2">
    <name type="scientific">Aspergillus luchuensis (strain CBS 106.47)</name>
    <dbReference type="NCBI Taxonomy" id="1137211"/>
    <lineage>
        <taxon>Eukaryota</taxon>
        <taxon>Fungi</taxon>
        <taxon>Dikarya</taxon>
        <taxon>Ascomycota</taxon>
        <taxon>Pezizomycotina</taxon>
        <taxon>Eurotiomycetes</taxon>
        <taxon>Eurotiomycetidae</taxon>
        <taxon>Eurotiales</taxon>
        <taxon>Aspergillaceae</taxon>
        <taxon>Aspergillus</taxon>
        <taxon>Aspergillus subgen. Circumdati</taxon>
    </lineage>
</organism>
<sequence>MGVKNQTLHSGLLYGWIRPNRKGGLSVLRWETAERLHATRPTKTSSHGKLRVTVDNILAGTVCSRLSNSVIQNLSVGEQRKLSLCFAVVDTAILRARRLCS</sequence>
<proteinExistence type="predicted"/>
<dbReference type="Proteomes" id="UP000184063">
    <property type="component" value="Unassembled WGS sequence"/>
</dbReference>
<accession>A0A1M3SZG9</accession>
<dbReference type="VEuPathDB" id="FungiDB:ASPFODRAFT_518977"/>
<dbReference type="AlphaFoldDB" id="A0A1M3SZG9"/>
<evidence type="ECO:0000313" key="2">
    <source>
        <dbReference type="Proteomes" id="UP000184063"/>
    </source>
</evidence>